<evidence type="ECO:0000256" key="8">
    <source>
        <dbReference type="SAM" id="MobiDB-lite"/>
    </source>
</evidence>
<organism evidence="11 12">
    <name type="scientific">Enhygromyxa salina</name>
    <dbReference type="NCBI Taxonomy" id="215803"/>
    <lineage>
        <taxon>Bacteria</taxon>
        <taxon>Pseudomonadati</taxon>
        <taxon>Myxococcota</taxon>
        <taxon>Polyangia</taxon>
        <taxon>Nannocystales</taxon>
        <taxon>Nannocystaceae</taxon>
        <taxon>Enhygromyxa</taxon>
    </lineage>
</organism>
<dbReference type="SUPFAM" id="SSF56112">
    <property type="entry name" value="Protein kinase-like (PK-like)"/>
    <property type="match status" value="1"/>
</dbReference>
<dbReference type="InterPro" id="IPR011009">
    <property type="entry name" value="Kinase-like_dom_sf"/>
</dbReference>
<evidence type="ECO:0000313" key="12">
    <source>
        <dbReference type="Proteomes" id="UP000031599"/>
    </source>
</evidence>
<dbReference type="InterPro" id="IPR017441">
    <property type="entry name" value="Protein_kinase_ATP_BS"/>
</dbReference>
<name>A0A0C2CQ78_9BACT</name>
<feature type="region of interest" description="Disordered" evidence="8">
    <location>
        <begin position="416"/>
        <end position="441"/>
    </location>
</feature>
<dbReference type="PANTHER" id="PTHR43289">
    <property type="entry name" value="MITOGEN-ACTIVATED PROTEIN KINASE KINASE KINASE 20-RELATED"/>
    <property type="match status" value="1"/>
</dbReference>
<feature type="binding site" evidence="7">
    <location>
        <position position="95"/>
    </location>
    <ligand>
        <name>ATP</name>
        <dbReference type="ChEBI" id="CHEBI:30616"/>
    </ligand>
</feature>
<feature type="compositionally biased region" description="Basic and acidic residues" evidence="8">
    <location>
        <begin position="576"/>
        <end position="589"/>
    </location>
</feature>
<gene>
    <name evidence="11" type="ORF">DB30_08108</name>
</gene>
<feature type="compositionally biased region" description="Basic and acidic residues" evidence="8">
    <location>
        <begin position="416"/>
        <end position="425"/>
    </location>
</feature>
<dbReference type="SMART" id="SM00220">
    <property type="entry name" value="S_TKc"/>
    <property type="match status" value="1"/>
</dbReference>
<evidence type="ECO:0000313" key="11">
    <source>
        <dbReference type="EMBL" id="KIG13341.1"/>
    </source>
</evidence>
<dbReference type="PROSITE" id="PS50011">
    <property type="entry name" value="PROTEIN_KINASE_DOM"/>
    <property type="match status" value="1"/>
</dbReference>
<proteinExistence type="predicted"/>
<keyword evidence="9" id="KW-0812">Transmembrane</keyword>
<evidence type="ECO:0000256" key="9">
    <source>
        <dbReference type="SAM" id="Phobius"/>
    </source>
</evidence>
<feature type="region of interest" description="Disordered" evidence="8">
    <location>
        <begin position="535"/>
        <end position="589"/>
    </location>
</feature>
<dbReference type="GO" id="GO:0004674">
    <property type="term" value="F:protein serine/threonine kinase activity"/>
    <property type="evidence" value="ECO:0007669"/>
    <property type="project" value="UniProtKB-KW"/>
</dbReference>
<dbReference type="AlphaFoldDB" id="A0A0C2CQ78"/>
<evidence type="ECO:0000256" key="7">
    <source>
        <dbReference type="PROSITE-ProRule" id="PRU10141"/>
    </source>
</evidence>
<dbReference type="PROSITE" id="PS00107">
    <property type="entry name" value="PROTEIN_KINASE_ATP"/>
    <property type="match status" value="1"/>
</dbReference>
<reference evidence="11 12" key="1">
    <citation type="submission" date="2014-12" db="EMBL/GenBank/DDBJ databases">
        <title>Genome assembly of Enhygromyxa salina DSM 15201.</title>
        <authorList>
            <person name="Sharma G."/>
            <person name="Subramanian S."/>
        </authorList>
    </citation>
    <scope>NUCLEOTIDE SEQUENCE [LARGE SCALE GENOMIC DNA]</scope>
    <source>
        <strain evidence="11 12">DSM 15201</strain>
    </source>
</reference>
<dbReference type="Gene3D" id="1.10.510.10">
    <property type="entry name" value="Transferase(Phosphotransferase) domain 1"/>
    <property type="match status" value="1"/>
</dbReference>
<dbReference type="FunFam" id="1.10.510.10:FF:000021">
    <property type="entry name" value="Serine/threonine protein kinase"/>
    <property type="match status" value="1"/>
</dbReference>
<feature type="region of interest" description="Disordered" evidence="8">
    <location>
        <begin position="1"/>
        <end position="31"/>
    </location>
</feature>
<evidence type="ECO:0000256" key="6">
    <source>
        <dbReference type="ARBA" id="ARBA00022840"/>
    </source>
</evidence>
<sequence length="589" mass="62926">MPKSTVLSAAPPPAAPQAAAPQAAEDLGSGGTMISMGEAVPEIVAPTPSQSQNVHDLIGTVLLGRYRVIKKLGEGGMGTVYLGEHAQIGKKFAVKVLSHEYAHKEDLRERFLQEARAASMISQENVVEITDFGDTPDGSVFFIMEFLNGEDLSDTVKNHGRLPWARVKHIMLQVCRALAAAHDAGIIHRDMKPENCYRITRGKNEDFIKVLDFGIAKVTSEEEGEGKGLTRTGMIFGTPEYMSPEQAQGAKPDHRVDVYALGVILYELLTGRVPFTADTFMGILTKHMFEIPEAPSALVPEAEIPAEVEAIILKAMQKDRELRFADMREMAAAIEAVGSGAAAVAFVNENIARPSTGEMAFTGSRTVMPGTVPPVSATDEEQGGSKKGLIFGLVGGLALVAAGVGAFIAFGGDGGDKTADAKEEPAAVAKAPEPDVVEQPVTPPVVEEPEKVKEIADGTETVTYRITTTDAEGNPVIASILDPRDNGSYGKTNTPEGVSVEKSTERLPLTLRAAGFEPQTIEIVPDSDKKFEYVMQPIQKAAPKKTVTNKKKADPAPDPTPTPKEDAKTKKPPRRVSPDLKDPFGSRGG</sequence>
<protein>
    <recommendedName>
        <fullName evidence="1">non-specific serine/threonine protein kinase</fullName>
        <ecNumber evidence="1">2.7.11.1</ecNumber>
    </recommendedName>
</protein>
<dbReference type="Gene3D" id="3.30.200.20">
    <property type="entry name" value="Phosphorylase Kinase, domain 1"/>
    <property type="match status" value="1"/>
</dbReference>
<evidence type="ECO:0000256" key="5">
    <source>
        <dbReference type="ARBA" id="ARBA00022777"/>
    </source>
</evidence>
<keyword evidence="6 7" id="KW-0067">ATP-binding</keyword>
<dbReference type="GO" id="GO:0005524">
    <property type="term" value="F:ATP binding"/>
    <property type="evidence" value="ECO:0007669"/>
    <property type="project" value="UniProtKB-UniRule"/>
</dbReference>
<dbReference type="RefSeq" id="WP_052555797.1">
    <property type="nucleotide sequence ID" value="NZ_JMCC02000099.1"/>
</dbReference>
<dbReference type="PANTHER" id="PTHR43289:SF6">
    <property type="entry name" value="SERINE_THREONINE-PROTEIN KINASE NEKL-3"/>
    <property type="match status" value="1"/>
</dbReference>
<feature type="domain" description="Protein kinase" evidence="10">
    <location>
        <begin position="66"/>
        <end position="337"/>
    </location>
</feature>
<dbReference type="CDD" id="cd14014">
    <property type="entry name" value="STKc_PknB_like"/>
    <property type="match status" value="1"/>
</dbReference>
<evidence type="ECO:0000256" key="4">
    <source>
        <dbReference type="ARBA" id="ARBA00022741"/>
    </source>
</evidence>
<feature type="transmembrane region" description="Helical" evidence="9">
    <location>
        <begin position="389"/>
        <end position="410"/>
    </location>
</feature>
<dbReference type="Pfam" id="PF00069">
    <property type="entry name" value="Pkinase"/>
    <property type="match status" value="1"/>
</dbReference>
<accession>A0A0C2CQ78</accession>
<dbReference type="EMBL" id="JMCC02000099">
    <property type="protein sequence ID" value="KIG13341.1"/>
    <property type="molecule type" value="Genomic_DNA"/>
</dbReference>
<feature type="region of interest" description="Disordered" evidence="8">
    <location>
        <begin position="480"/>
        <end position="502"/>
    </location>
</feature>
<keyword evidence="2 11" id="KW-0723">Serine/threonine-protein kinase</keyword>
<dbReference type="InterPro" id="IPR000719">
    <property type="entry name" value="Prot_kinase_dom"/>
</dbReference>
<keyword evidence="4 7" id="KW-0547">Nucleotide-binding</keyword>
<evidence type="ECO:0000259" key="10">
    <source>
        <dbReference type="PROSITE" id="PS50011"/>
    </source>
</evidence>
<evidence type="ECO:0000256" key="1">
    <source>
        <dbReference type="ARBA" id="ARBA00012513"/>
    </source>
</evidence>
<dbReference type="EC" id="2.7.11.1" evidence="1"/>
<evidence type="ECO:0000256" key="3">
    <source>
        <dbReference type="ARBA" id="ARBA00022679"/>
    </source>
</evidence>
<comment type="caution">
    <text evidence="11">The sequence shown here is derived from an EMBL/GenBank/DDBJ whole genome shotgun (WGS) entry which is preliminary data.</text>
</comment>
<keyword evidence="9" id="KW-1133">Transmembrane helix</keyword>
<keyword evidence="9" id="KW-0472">Membrane</keyword>
<keyword evidence="5 11" id="KW-0418">Kinase</keyword>
<evidence type="ECO:0000256" key="2">
    <source>
        <dbReference type="ARBA" id="ARBA00022527"/>
    </source>
</evidence>
<keyword evidence="3" id="KW-0808">Transferase</keyword>
<dbReference type="Proteomes" id="UP000031599">
    <property type="component" value="Unassembled WGS sequence"/>
</dbReference>